<evidence type="ECO:0000313" key="1">
    <source>
        <dbReference type="EMBL" id="CAA9513089.1"/>
    </source>
</evidence>
<accession>A0A6J4T479</accession>
<proteinExistence type="predicted"/>
<sequence>MTGEARELTEGERWTRDALASLLARRFSPPAVARFLWDSSVRSARIRRERPELARRAWGWSTLGAAAWIGLAGAGREPFRRRLRAGLAWWATCAVMLDW</sequence>
<organism evidence="1">
    <name type="scientific">uncultured Solirubrobacteraceae bacterium</name>
    <dbReference type="NCBI Taxonomy" id="1162706"/>
    <lineage>
        <taxon>Bacteria</taxon>
        <taxon>Bacillati</taxon>
        <taxon>Actinomycetota</taxon>
        <taxon>Thermoleophilia</taxon>
        <taxon>Solirubrobacterales</taxon>
        <taxon>Solirubrobacteraceae</taxon>
        <taxon>environmental samples</taxon>
    </lineage>
</organism>
<dbReference type="AlphaFoldDB" id="A0A6J4T479"/>
<dbReference type="EMBL" id="CADCVS010000337">
    <property type="protein sequence ID" value="CAA9513089.1"/>
    <property type="molecule type" value="Genomic_DNA"/>
</dbReference>
<name>A0A6J4T479_9ACTN</name>
<gene>
    <name evidence="1" type="ORF">AVDCRST_MAG30-2603</name>
</gene>
<reference evidence="1" key="1">
    <citation type="submission" date="2020-02" db="EMBL/GenBank/DDBJ databases">
        <authorList>
            <person name="Meier V. D."/>
        </authorList>
    </citation>
    <scope>NUCLEOTIDE SEQUENCE</scope>
    <source>
        <strain evidence="1">AVDCRST_MAG30</strain>
    </source>
</reference>
<feature type="non-terminal residue" evidence="1">
    <location>
        <position position="99"/>
    </location>
</feature>
<protein>
    <submittedName>
        <fullName evidence="1">Uncharacterized protein</fullName>
    </submittedName>
</protein>